<organism evidence="1 2">
    <name type="scientific">Actinoplanes sandaracinus</name>
    <dbReference type="NCBI Taxonomy" id="3045177"/>
    <lineage>
        <taxon>Bacteria</taxon>
        <taxon>Bacillati</taxon>
        <taxon>Actinomycetota</taxon>
        <taxon>Actinomycetes</taxon>
        <taxon>Micromonosporales</taxon>
        <taxon>Micromonosporaceae</taxon>
        <taxon>Actinoplanes</taxon>
    </lineage>
</organism>
<comment type="caution">
    <text evidence="1">The sequence shown here is derived from an EMBL/GenBank/DDBJ whole genome shotgun (WGS) entry which is preliminary data.</text>
</comment>
<dbReference type="Proteomes" id="UP001241758">
    <property type="component" value="Unassembled WGS sequence"/>
</dbReference>
<gene>
    <name evidence="1" type="ORF">QLQ12_45990</name>
</gene>
<dbReference type="EMBL" id="JASCTH010000063">
    <property type="protein sequence ID" value="MDI6105946.1"/>
    <property type="molecule type" value="Genomic_DNA"/>
</dbReference>
<protein>
    <submittedName>
        <fullName evidence="1">Uncharacterized protein</fullName>
    </submittedName>
</protein>
<sequence>MVRWTVVESSYGGGGHGFARIVPRDGGGSRLHAELVNTELRRQKLMLTLLHLVPDRMVARMWTAALDRYALTHDT</sequence>
<dbReference type="RefSeq" id="WP_282767409.1">
    <property type="nucleotide sequence ID" value="NZ_JASCTH010000063.1"/>
</dbReference>
<reference evidence="1 2" key="1">
    <citation type="submission" date="2023-05" db="EMBL/GenBank/DDBJ databases">
        <title>Actinoplanes sp. NEAU-A12 genome sequencing.</title>
        <authorList>
            <person name="Wang Z.-S."/>
        </authorList>
    </citation>
    <scope>NUCLEOTIDE SEQUENCE [LARGE SCALE GENOMIC DNA]</scope>
    <source>
        <strain evidence="1 2">NEAU-A12</strain>
    </source>
</reference>
<evidence type="ECO:0000313" key="2">
    <source>
        <dbReference type="Proteomes" id="UP001241758"/>
    </source>
</evidence>
<proteinExistence type="predicted"/>
<evidence type="ECO:0000313" key="1">
    <source>
        <dbReference type="EMBL" id="MDI6105946.1"/>
    </source>
</evidence>
<keyword evidence="2" id="KW-1185">Reference proteome</keyword>
<accession>A0ABT6X1R0</accession>
<name>A0ABT6X1R0_9ACTN</name>